<dbReference type="PATRIC" id="fig|348824.6.peg.6878"/>
<sequence>MMSDHRKDDTPTLVARTLNNPVTLLIARICVVAPFLGAGLVKLLDWQTGEAEMLHVGLHPAWLFNLAALTTELGGSILIILNWKTWLGAGALGVFTVLTTFLAHRFWMFPEPARSMQFNSFLEHATISAAFIFVVVAGLQRRKGD</sequence>
<dbReference type="AlphaFoldDB" id="W6S8U8"/>
<evidence type="ECO:0000313" key="7">
    <source>
        <dbReference type="Proteomes" id="UP000019443"/>
    </source>
</evidence>
<dbReference type="Pfam" id="PF07681">
    <property type="entry name" value="DoxX"/>
    <property type="match status" value="1"/>
</dbReference>
<evidence type="ECO:0000256" key="5">
    <source>
        <dbReference type="SAM" id="Phobius"/>
    </source>
</evidence>
<accession>W6S8U8</accession>
<dbReference type="GO" id="GO:0016020">
    <property type="term" value="C:membrane"/>
    <property type="evidence" value="ECO:0007669"/>
    <property type="project" value="UniProtKB-SubCell"/>
</dbReference>
<evidence type="ECO:0000256" key="2">
    <source>
        <dbReference type="ARBA" id="ARBA00022692"/>
    </source>
</evidence>
<keyword evidence="7" id="KW-1185">Reference proteome</keyword>
<evidence type="ECO:0000256" key="4">
    <source>
        <dbReference type="ARBA" id="ARBA00023136"/>
    </source>
</evidence>
<dbReference type="HOGENOM" id="CLU_058421_11_1_5"/>
<keyword evidence="6" id="KW-0614">Plasmid</keyword>
<evidence type="ECO:0000313" key="6">
    <source>
        <dbReference type="EMBL" id="CDM62541.1"/>
    </source>
</evidence>
<dbReference type="InterPro" id="IPR032808">
    <property type="entry name" value="DoxX"/>
</dbReference>
<keyword evidence="4 5" id="KW-0472">Membrane</keyword>
<geneLocation type="plasmid" evidence="6 7">
    <name>pLPU83d</name>
</geneLocation>
<evidence type="ECO:0008006" key="8">
    <source>
        <dbReference type="Google" id="ProtNLM"/>
    </source>
</evidence>
<evidence type="ECO:0000256" key="3">
    <source>
        <dbReference type="ARBA" id="ARBA00022989"/>
    </source>
</evidence>
<evidence type="ECO:0000256" key="1">
    <source>
        <dbReference type="ARBA" id="ARBA00004141"/>
    </source>
</evidence>
<dbReference type="KEGG" id="rhl:LPU83_pLPU83d_1171"/>
<comment type="subcellular location">
    <subcellularLocation>
        <location evidence="1">Membrane</location>
        <topology evidence="1">Multi-pass membrane protein</topology>
    </subcellularLocation>
</comment>
<keyword evidence="3 5" id="KW-1133">Transmembrane helix</keyword>
<feature type="transmembrane region" description="Helical" evidence="5">
    <location>
        <begin position="88"/>
        <end position="109"/>
    </location>
</feature>
<keyword evidence="2 5" id="KW-0812">Transmembrane</keyword>
<dbReference type="RefSeq" id="WP_024315141.1">
    <property type="nucleotide sequence ID" value="NZ_HG916855.1"/>
</dbReference>
<dbReference type="EMBL" id="HG916855">
    <property type="protein sequence ID" value="CDM62541.1"/>
    <property type="molecule type" value="Genomic_DNA"/>
</dbReference>
<organism evidence="6 7">
    <name type="scientific">Rhizobium favelukesii</name>
    <dbReference type="NCBI Taxonomy" id="348824"/>
    <lineage>
        <taxon>Bacteria</taxon>
        <taxon>Pseudomonadati</taxon>
        <taxon>Pseudomonadota</taxon>
        <taxon>Alphaproteobacteria</taxon>
        <taxon>Hyphomicrobiales</taxon>
        <taxon>Rhizobiaceae</taxon>
        <taxon>Rhizobium/Agrobacterium group</taxon>
        <taxon>Rhizobium</taxon>
    </lineage>
</organism>
<dbReference type="Proteomes" id="UP000019443">
    <property type="component" value="Plasmid pLPU83d"/>
</dbReference>
<feature type="transmembrane region" description="Helical" evidence="5">
    <location>
        <begin position="61"/>
        <end position="81"/>
    </location>
</feature>
<reference evidence="6" key="1">
    <citation type="submission" date="2013-11" db="EMBL/GenBank/DDBJ databases">
        <title>Draft genome sequence of the broad-host-range Rhizobium sp. LPU83 strain, a member of the low-genetic diversity Oregon-like Rhizobium sp. group.</title>
        <authorList>
            <person name="Wibberg D."/>
            <person name="Puehler A."/>
            <person name="Schlueter A."/>
        </authorList>
    </citation>
    <scope>NUCLEOTIDE SEQUENCE [LARGE SCALE GENOMIC DNA]</scope>
    <source>
        <strain evidence="6">LPU83</strain>
        <plasmid evidence="6">pLPU83d</plasmid>
    </source>
</reference>
<proteinExistence type="predicted"/>
<gene>
    <name evidence="6" type="ORF">LPU83_pLPU83d_1171</name>
</gene>
<name>W6S8U8_9HYPH</name>
<protein>
    <recommendedName>
        <fullName evidence="8">DoxX family protein</fullName>
    </recommendedName>
</protein>
<feature type="transmembrane region" description="Helical" evidence="5">
    <location>
        <begin position="21"/>
        <end position="41"/>
    </location>
</feature>
<feature type="transmembrane region" description="Helical" evidence="5">
    <location>
        <begin position="121"/>
        <end position="139"/>
    </location>
</feature>